<dbReference type="EMBL" id="CAJZBQ010000018">
    <property type="protein sequence ID" value="CAG9317670.1"/>
    <property type="molecule type" value="Genomic_DNA"/>
</dbReference>
<accession>A0AAU9IVZ4</accession>
<feature type="signal peptide" evidence="3">
    <location>
        <begin position="1"/>
        <end position="18"/>
    </location>
</feature>
<organism evidence="5 6">
    <name type="scientific">Blepharisma stoltei</name>
    <dbReference type="NCBI Taxonomy" id="1481888"/>
    <lineage>
        <taxon>Eukaryota</taxon>
        <taxon>Sar</taxon>
        <taxon>Alveolata</taxon>
        <taxon>Ciliophora</taxon>
        <taxon>Postciliodesmatophora</taxon>
        <taxon>Heterotrichea</taxon>
        <taxon>Heterotrichida</taxon>
        <taxon>Blepharismidae</taxon>
        <taxon>Blepharisma</taxon>
    </lineage>
</organism>
<dbReference type="InterPro" id="IPR001841">
    <property type="entry name" value="Znf_RING"/>
</dbReference>
<dbReference type="PROSITE" id="PS50089">
    <property type="entry name" value="ZF_RING_2"/>
    <property type="match status" value="1"/>
</dbReference>
<evidence type="ECO:0000313" key="6">
    <source>
        <dbReference type="Proteomes" id="UP001162131"/>
    </source>
</evidence>
<dbReference type="AlphaFoldDB" id="A0AAU9IVZ4"/>
<dbReference type="Proteomes" id="UP001162131">
    <property type="component" value="Unassembled WGS sequence"/>
</dbReference>
<dbReference type="InterPro" id="IPR045899">
    <property type="entry name" value="ATL71-like"/>
</dbReference>
<sequence length="197" mass="22239">MNKLHLIAFFTLMQFSHSQNCSCSDNYSNSTDCESLLNNTCCNISDYNDCLYKTQSKASNSSDNAASTVLLTSVIMGISFGAFWFGCVFYYVCKKNKVEHNFEVVTASLPNESSLLVMNSARKLVGCHWIEEKYPMKYFSSRIKHKGEPICTICLVELKDFDLVRAISCSHVFHGFCIDEWVMASQSPKCPNCNADF</sequence>
<keyword evidence="1" id="KW-0862">Zinc</keyword>
<proteinExistence type="predicted"/>
<protein>
    <recommendedName>
        <fullName evidence="4">RING-type domain-containing protein</fullName>
    </recommendedName>
</protein>
<dbReference type="Pfam" id="PF13639">
    <property type="entry name" value="zf-RING_2"/>
    <property type="match status" value="1"/>
</dbReference>
<dbReference type="SMART" id="SM00184">
    <property type="entry name" value="RING"/>
    <property type="match status" value="1"/>
</dbReference>
<keyword evidence="6" id="KW-1185">Reference proteome</keyword>
<dbReference type="GO" id="GO:0008270">
    <property type="term" value="F:zinc ion binding"/>
    <property type="evidence" value="ECO:0007669"/>
    <property type="project" value="UniProtKB-KW"/>
</dbReference>
<dbReference type="PANTHER" id="PTHR46719:SF7">
    <property type="entry name" value="RING-H2 FINGER PROTEIN ATL71-RELATED"/>
    <property type="match status" value="1"/>
</dbReference>
<keyword evidence="1" id="KW-0479">Metal-binding</keyword>
<feature type="domain" description="RING-type" evidence="4">
    <location>
        <begin position="151"/>
        <end position="194"/>
    </location>
</feature>
<gene>
    <name evidence="5" type="ORF">BSTOLATCC_MIC18913</name>
</gene>
<keyword evidence="3" id="KW-0732">Signal</keyword>
<feature type="chain" id="PRO_5043829664" description="RING-type domain-containing protein" evidence="3">
    <location>
        <begin position="19"/>
        <end position="197"/>
    </location>
</feature>
<dbReference type="InterPro" id="IPR013083">
    <property type="entry name" value="Znf_RING/FYVE/PHD"/>
</dbReference>
<keyword evidence="2" id="KW-1133">Transmembrane helix</keyword>
<reference evidence="5" key="1">
    <citation type="submission" date="2021-09" db="EMBL/GenBank/DDBJ databases">
        <authorList>
            <consortium name="AG Swart"/>
            <person name="Singh M."/>
            <person name="Singh A."/>
            <person name="Seah K."/>
            <person name="Emmerich C."/>
        </authorList>
    </citation>
    <scope>NUCLEOTIDE SEQUENCE</scope>
    <source>
        <strain evidence="5">ATCC30299</strain>
    </source>
</reference>
<feature type="transmembrane region" description="Helical" evidence="2">
    <location>
        <begin position="69"/>
        <end position="92"/>
    </location>
</feature>
<keyword evidence="2" id="KW-0472">Membrane</keyword>
<dbReference type="PANTHER" id="PTHR46719">
    <property type="entry name" value="TRANSCRIPTION FACTOR C2H2 FAMILY-RELATED"/>
    <property type="match status" value="1"/>
</dbReference>
<dbReference type="Gene3D" id="3.30.40.10">
    <property type="entry name" value="Zinc/RING finger domain, C3HC4 (zinc finger)"/>
    <property type="match status" value="1"/>
</dbReference>
<keyword evidence="2" id="KW-0812">Transmembrane</keyword>
<evidence type="ECO:0000313" key="5">
    <source>
        <dbReference type="EMBL" id="CAG9317670.1"/>
    </source>
</evidence>
<dbReference type="SUPFAM" id="SSF57850">
    <property type="entry name" value="RING/U-box"/>
    <property type="match status" value="1"/>
</dbReference>
<name>A0AAU9IVZ4_9CILI</name>
<evidence type="ECO:0000256" key="1">
    <source>
        <dbReference type="PROSITE-ProRule" id="PRU00175"/>
    </source>
</evidence>
<evidence type="ECO:0000259" key="4">
    <source>
        <dbReference type="PROSITE" id="PS50089"/>
    </source>
</evidence>
<keyword evidence="1" id="KW-0863">Zinc-finger</keyword>
<evidence type="ECO:0000256" key="2">
    <source>
        <dbReference type="SAM" id="Phobius"/>
    </source>
</evidence>
<evidence type="ECO:0000256" key="3">
    <source>
        <dbReference type="SAM" id="SignalP"/>
    </source>
</evidence>
<comment type="caution">
    <text evidence="5">The sequence shown here is derived from an EMBL/GenBank/DDBJ whole genome shotgun (WGS) entry which is preliminary data.</text>
</comment>